<organism evidence="8 9">
    <name type="scientific">Prevotella intermedia</name>
    <dbReference type="NCBI Taxonomy" id="28131"/>
    <lineage>
        <taxon>Bacteria</taxon>
        <taxon>Pseudomonadati</taxon>
        <taxon>Bacteroidota</taxon>
        <taxon>Bacteroidia</taxon>
        <taxon>Bacteroidales</taxon>
        <taxon>Prevotellaceae</taxon>
        <taxon>Prevotella</taxon>
    </lineage>
</organism>
<protein>
    <submittedName>
        <fullName evidence="8">Putative thiol protease/hemagglutinin PrtT</fullName>
    </submittedName>
</protein>
<dbReference type="GO" id="GO:0008234">
    <property type="term" value="F:cysteine-type peptidase activity"/>
    <property type="evidence" value="ECO:0007669"/>
    <property type="project" value="UniProtKB-KW"/>
</dbReference>
<dbReference type="PRINTS" id="PR00797">
    <property type="entry name" value="STREPTOPAIN"/>
</dbReference>
<dbReference type="Pfam" id="PF01640">
    <property type="entry name" value="Peptidase_C10"/>
    <property type="match status" value="1"/>
</dbReference>
<dbReference type="GO" id="GO:0006508">
    <property type="term" value="P:proteolysis"/>
    <property type="evidence" value="ECO:0007669"/>
    <property type="project" value="UniProtKB-KW"/>
</dbReference>
<keyword evidence="2 8" id="KW-0645">Protease</keyword>
<evidence type="ECO:0000259" key="7">
    <source>
        <dbReference type="Pfam" id="PF13734"/>
    </source>
</evidence>
<comment type="similarity">
    <text evidence="1">Belongs to the peptidase C10 family.</text>
</comment>
<dbReference type="InterPro" id="IPR013783">
    <property type="entry name" value="Ig-like_fold"/>
</dbReference>
<dbReference type="Gene3D" id="3.90.70.50">
    <property type="entry name" value="Peptidase C10, streptopain"/>
    <property type="match status" value="1"/>
</dbReference>
<feature type="domain" description="Spi protease inhibitor" evidence="7">
    <location>
        <begin position="20"/>
        <end position="114"/>
    </location>
</feature>
<evidence type="ECO:0000313" key="9">
    <source>
        <dbReference type="Proteomes" id="UP000217431"/>
    </source>
</evidence>
<dbReference type="Gene3D" id="2.60.40.10">
    <property type="entry name" value="Immunoglobulins"/>
    <property type="match status" value="1"/>
</dbReference>
<keyword evidence="3" id="KW-0732">Signal</keyword>
<dbReference type="Proteomes" id="UP000217431">
    <property type="component" value="Chromosome I"/>
</dbReference>
<evidence type="ECO:0000256" key="1">
    <source>
        <dbReference type="ARBA" id="ARBA00009693"/>
    </source>
</evidence>
<evidence type="ECO:0000256" key="4">
    <source>
        <dbReference type="ARBA" id="ARBA00022801"/>
    </source>
</evidence>
<name>A0A0S3UKL6_PREIN</name>
<dbReference type="InterPro" id="IPR025896">
    <property type="entry name" value="Spi_Prtas-inh"/>
</dbReference>
<keyword evidence="4" id="KW-0378">Hydrolase</keyword>
<proteinExistence type="inferred from homology"/>
<dbReference type="SUPFAM" id="SSF54001">
    <property type="entry name" value="Cysteine proteinases"/>
    <property type="match status" value="1"/>
</dbReference>
<evidence type="ECO:0000256" key="3">
    <source>
        <dbReference type="ARBA" id="ARBA00022729"/>
    </source>
</evidence>
<sequence length="787" mass="88098">MKKILLLLVLFSVGSIVRGNPVSLEKARQIALKYIKGNSARSPRMHAQTSNAVKSVQLSTDAYYVFNVGRNDGFIIVAADDKAPAVLGHSYNGTFDEKNIPDGMKWWLECCQRYVKYVATHKQPTMLAKPAKLQDLSGLMTTKWNQTSPYNLRCPKFDEGYAATGCVATAAAQILKYHEWPQNETSLIPGYESKMQKYEQTLQDLQPKKFNWGAMKDSYKFQEDADEVAWLMRYVGQAVKMQYSPKESGSNVLLASFKEYFNYATTAQEIERSLYTEAEWQQKIYDEIKEKRPVLYTGGKFDVVSGVIGYHAFVCHGYKDGKFLINWGWGGLSDGEYDLSVLNPTLQGTGSFSGGSGYTIKQAVIVGLKPNKTGQQPENATNTIFVKDIKDVQDKYQRADNSADFVIDRIGLKVLANNYTKQKITFGWQLRDAGNKPVEGTAILGQVDILNMMPNNRTYECVSNSLTFGKNLSAGIYYLVPMYAAESDGGNTWKPCVNSSMYIKLDVKDKEMFATAFSNRSDVECKTLTHEGQAEENIETKITATLVNKGISNTVTVYLYDTTTGKNANAVGFMIDAKAEQKVEIPYTPKTAGKHRVELYADNVRKVKIGELEIDVKEGLDAELTQSGYKIKNAQGGIVMDKFECDVTVENWDSKPYKNKIIAILSDRSSANVEVLTQDVDIAADETQKLTFTFSKMEDGGEYCVKIYYMKKNLQTRLSLAAPPYYTFRLSNGIENVESGNAENGIVTIYRIDGSVAARVQQNVVKQTLKEMPHGVYIINGKKYLCY</sequence>
<dbReference type="RefSeq" id="WP_096405897.1">
    <property type="nucleotide sequence ID" value="NZ_AP014597.1"/>
</dbReference>
<reference evidence="8 9" key="1">
    <citation type="journal article" date="2016" name="DNA Res.">
        <title>The complete genome sequencing of Prevotella intermedia strain OMA14 and a subsequent fine-scale, intra-species genomic comparison reveal an unusual amplification of conjugative and mobile transposons and identify a novel Prevotella-lineage-specific repeat.</title>
        <authorList>
            <person name="Naito M."/>
            <person name="Ogura Y."/>
            <person name="Itoh T."/>
            <person name="Shoji M."/>
            <person name="Okamoto M."/>
            <person name="Hayashi T."/>
            <person name="Nakayama K."/>
        </authorList>
    </citation>
    <scope>NUCLEOTIDE SEQUENCE [LARGE SCALE GENOMIC DNA]</scope>
    <source>
        <strain evidence="8 9">OMA14</strain>
    </source>
</reference>
<evidence type="ECO:0000256" key="2">
    <source>
        <dbReference type="ARBA" id="ARBA00022670"/>
    </source>
</evidence>
<dbReference type="EMBL" id="AP014597">
    <property type="protein sequence ID" value="BAU18057.1"/>
    <property type="molecule type" value="Genomic_DNA"/>
</dbReference>
<evidence type="ECO:0000256" key="5">
    <source>
        <dbReference type="ARBA" id="ARBA00022807"/>
    </source>
</evidence>
<evidence type="ECO:0000256" key="6">
    <source>
        <dbReference type="PIRSR" id="PIRSR600200-1"/>
    </source>
</evidence>
<dbReference type="STRING" id="28131.BWX40_00630"/>
<feature type="active site" description="Nucleophile" evidence="6">
    <location>
        <position position="166"/>
    </location>
</feature>
<accession>A0A0S3UKL6</accession>
<evidence type="ECO:0000313" key="8">
    <source>
        <dbReference type="EMBL" id="BAU18057.1"/>
    </source>
</evidence>
<dbReference type="InterPro" id="IPR038765">
    <property type="entry name" value="Papain-like_cys_pep_sf"/>
</dbReference>
<dbReference type="InterPro" id="IPR000200">
    <property type="entry name" value="Peptidase_C10"/>
</dbReference>
<feature type="active site" description="Proton acceptor" evidence="6">
    <location>
        <position position="311"/>
    </location>
</feature>
<keyword evidence="5" id="KW-0788">Thiol protease</keyword>
<dbReference type="Pfam" id="PF13734">
    <property type="entry name" value="Inhibitor_I69"/>
    <property type="match status" value="1"/>
</dbReference>
<dbReference type="AlphaFoldDB" id="A0A0S3UKL6"/>
<dbReference type="InterPro" id="IPR044934">
    <property type="entry name" value="Streptopain_sf"/>
</dbReference>
<gene>
    <name evidence="8" type="ORF">PIOMA14_I_1549</name>
</gene>